<feature type="chain" id="PRO_5016925539" evidence="1">
    <location>
        <begin position="22"/>
        <end position="91"/>
    </location>
</feature>
<evidence type="ECO:0000256" key="1">
    <source>
        <dbReference type="SAM" id="SignalP"/>
    </source>
</evidence>
<dbReference type="EMBL" id="JOJR01000044">
    <property type="protein sequence ID" value="RCN48609.1"/>
    <property type="molecule type" value="Genomic_DNA"/>
</dbReference>
<keyword evidence="1" id="KW-0732">Signal</keyword>
<dbReference type="Pfam" id="PF17619">
    <property type="entry name" value="SCVP"/>
    <property type="match status" value="1"/>
</dbReference>
<proteinExistence type="predicted"/>
<evidence type="ECO:0000313" key="3">
    <source>
        <dbReference type="Proteomes" id="UP000252519"/>
    </source>
</evidence>
<organism evidence="2 3">
    <name type="scientific">Ancylostoma caninum</name>
    <name type="common">Dog hookworm</name>
    <dbReference type="NCBI Taxonomy" id="29170"/>
    <lineage>
        <taxon>Eukaryota</taxon>
        <taxon>Metazoa</taxon>
        <taxon>Ecdysozoa</taxon>
        <taxon>Nematoda</taxon>
        <taxon>Chromadorea</taxon>
        <taxon>Rhabditida</taxon>
        <taxon>Rhabditina</taxon>
        <taxon>Rhabditomorpha</taxon>
        <taxon>Strongyloidea</taxon>
        <taxon>Ancylostomatidae</taxon>
        <taxon>Ancylostomatinae</taxon>
        <taxon>Ancylostoma</taxon>
    </lineage>
</organism>
<keyword evidence="3" id="KW-1185">Reference proteome</keyword>
<feature type="signal peptide" evidence="1">
    <location>
        <begin position="1"/>
        <end position="21"/>
    </location>
</feature>
<dbReference type="InterPro" id="IPR035126">
    <property type="entry name" value="SCVP"/>
</dbReference>
<comment type="caution">
    <text evidence="2">The sequence shown here is derived from an EMBL/GenBank/DDBJ whole genome shotgun (WGS) entry which is preliminary data.</text>
</comment>
<reference evidence="2 3" key="1">
    <citation type="submission" date="2014-10" db="EMBL/GenBank/DDBJ databases">
        <title>Draft genome of the hookworm Ancylostoma caninum.</title>
        <authorList>
            <person name="Mitreva M."/>
        </authorList>
    </citation>
    <scope>NUCLEOTIDE SEQUENCE [LARGE SCALE GENOMIC DNA]</scope>
    <source>
        <strain evidence="2 3">Baltimore</strain>
    </source>
</reference>
<sequence length="91" mass="9924">MLRNVLFLTILAAALIRDELARYGITYVDGFATITPRSSHGKVAIDVHVPTGIDCNTLPGFVKQMIERSMMVTSAGLRCGGNPNVIYVKKD</sequence>
<name>A0A368GZ25_ANCCA</name>
<gene>
    <name evidence="2" type="ORF">ANCCAN_05247</name>
</gene>
<evidence type="ECO:0000313" key="2">
    <source>
        <dbReference type="EMBL" id="RCN48609.1"/>
    </source>
</evidence>
<protein>
    <submittedName>
        <fullName evidence="2">Uncharacterized protein</fullName>
    </submittedName>
</protein>
<dbReference type="Proteomes" id="UP000252519">
    <property type="component" value="Unassembled WGS sequence"/>
</dbReference>
<dbReference type="AlphaFoldDB" id="A0A368GZ25"/>
<accession>A0A368GZ25</accession>
<dbReference type="OrthoDB" id="5813093at2759"/>